<keyword evidence="1" id="KW-0472">Membrane</keyword>
<dbReference type="AlphaFoldDB" id="A0A135V4P6"/>
<name>A0A135V4P6_9PEZI</name>
<dbReference type="EMBL" id="JFFI01000440">
    <property type="protein sequence ID" value="KXH67644.1"/>
    <property type="molecule type" value="Genomic_DNA"/>
</dbReference>
<evidence type="ECO:0000313" key="3">
    <source>
        <dbReference type="Proteomes" id="UP000070121"/>
    </source>
</evidence>
<comment type="caution">
    <text evidence="2">The sequence shown here is derived from an EMBL/GenBank/DDBJ whole genome shotgun (WGS) entry which is preliminary data.</text>
</comment>
<gene>
    <name evidence="2" type="ORF">CSAL01_03567</name>
</gene>
<feature type="transmembrane region" description="Helical" evidence="1">
    <location>
        <begin position="74"/>
        <end position="94"/>
    </location>
</feature>
<evidence type="ECO:0000313" key="2">
    <source>
        <dbReference type="EMBL" id="KXH67644.1"/>
    </source>
</evidence>
<reference evidence="2 3" key="1">
    <citation type="submission" date="2014-02" db="EMBL/GenBank/DDBJ databases">
        <title>The genome sequence of Colletotrichum salicis CBS 607.94.</title>
        <authorList>
            <person name="Baroncelli R."/>
            <person name="Thon M.R."/>
        </authorList>
    </citation>
    <scope>NUCLEOTIDE SEQUENCE [LARGE SCALE GENOMIC DNA]</scope>
    <source>
        <strain evidence="2 3">CBS 607.94</strain>
    </source>
</reference>
<sequence>MVTWDEDINFASALLLHSCPTVFVKESLNLLTIVIRLAPFRRKARPQTPNARSVLLDGYTSILSNDNDGGLAELYFTNTGLLLLSASLASAIAMNLSLSDMVLNVFVACTFGFCFVVSVFSCRRSLLIFILALRRAGRLVWSDTPFVNFFSLIYVAMVLKSSTTMRLKDYVTLRSIAIIELVFMKAYIAAASMDRQNRAIAFSVQVSACASPGTVMLIKTTIGHEFGSVRGSKGPGTIPVPPVGFFANDDVGSGDWRVYRLRADVMLITDNLRATDPKEWWKRLIKRMHEIFLKRLKKVRVVYLLRVGVEHVVGDSSEGEVSHLVSNVNLVTGINKLLVAAVLGFATTALAQEGKCTAKGECQENTSGVRLFCSSGSCDGKEGQSCTRNGPGSSNVANCPK</sequence>
<feature type="transmembrane region" description="Helical" evidence="1">
    <location>
        <begin position="171"/>
        <end position="190"/>
    </location>
</feature>
<evidence type="ECO:0000256" key="1">
    <source>
        <dbReference type="SAM" id="Phobius"/>
    </source>
</evidence>
<keyword evidence="1" id="KW-1133">Transmembrane helix</keyword>
<dbReference type="Proteomes" id="UP000070121">
    <property type="component" value="Unassembled WGS sequence"/>
</dbReference>
<protein>
    <submittedName>
        <fullName evidence="2">Uncharacterized protein</fullName>
    </submittedName>
</protein>
<keyword evidence="3" id="KW-1185">Reference proteome</keyword>
<keyword evidence="1" id="KW-0812">Transmembrane</keyword>
<organism evidence="2 3">
    <name type="scientific">Colletotrichum salicis</name>
    <dbReference type="NCBI Taxonomy" id="1209931"/>
    <lineage>
        <taxon>Eukaryota</taxon>
        <taxon>Fungi</taxon>
        <taxon>Dikarya</taxon>
        <taxon>Ascomycota</taxon>
        <taxon>Pezizomycotina</taxon>
        <taxon>Sordariomycetes</taxon>
        <taxon>Hypocreomycetidae</taxon>
        <taxon>Glomerellales</taxon>
        <taxon>Glomerellaceae</taxon>
        <taxon>Colletotrichum</taxon>
        <taxon>Colletotrichum acutatum species complex</taxon>
    </lineage>
</organism>
<feature type="transmembrane region" description="Helical" evidence="1">
    <location>
        <begin position="140"/>
        <end position="159"/>
    </location>
</feature>
<accession>A0A135V4P6</accession>
<feature type="transmembrane region" description="Helical" evidence="1">
    <location>
        <begin position="101"/>
        <end position="120"/>
    </location>
</feature>
<dbReference type="OrthoDB" id="3782562at2759"/>
<proteinExistence type="predicted"/>